<evidence type="ECO:0000256" key="1">
    <source>
        <dbReference type="SAM" id="Phobius"/>
    </source>
</evidence>
<accession>A0ABS9KVV1</accession>
<feature type="transmembrane region" description="Helical" evidence="1">
    <location>
        <begin position="138"/>
        <end position="162"/>
    </location>
</feature>
<keyword evidence="1" id="KW-0472">Membrane</keyword>
<feature type="transmembrane region" description="Helical" evidence="1">
    <location>
        <begin position="472"/>
        <end position="489"/>
    </location>
</feature>
<keyword evidence="1" id="KW-1133">Transmembrane helix</keyword>
<feature type="transmembrane region" description="Helical" evidence="1">
    <location>
        <begin position="394"/>
        <end position="415"/>
    </location>
</feature>
<dbReference type="RefSeq" id="WP_237874976.1">
    <property type="nucleotide sequence ID" value="NZ_JAKLTR010000013.1"/>
</dbReference>
<proteinExistence type="predicted"/>
<evidence type="ECO:0000313" key="3">
    <source>
        <dbReference type="Proteomes" id="UP001165367"/>
    </source>
</evidence>
<protein>
    <recommendedName>
        <fullName evidence="4">ABC transporter permease</fullName>
    </recommendedName>
</protein>
<comment type="caution">
    <text evidence="2">The sequence shown here is derived from an EMBL/GenBank/DDBJ whole genome shotgun (WGS) entry which is preliminary data.</text>
</comment>
<dbReference type="EMBL" id="JAKLTR010000013">
    <property type="protein sequence ID" value="MCG2616440.1"/>
    <property type="molecule type" value="Genomic_DNA"/>
</dbReference>
<feature type="transmembrane region" description="Helical" evidence="1">
    <location>
        <begin position="532"/>
        <end position="551"/>
    </location>
</feature>
<gene>
    <name evidence="2" type="ORF">LZZ85_19225</name>
</gene>
<name>A0ABS9KVV1_9BACT</name>
<feature type="transmembrane region" description="Helical" evidence="1">
    <location>
        <begin position="168"/>
        <end position="194"/>
    </location>
</feature>
<feature type="transmembrane region" description="Helical" evidence="1">
    <location>
        <begin position="356"/>
        <end position="374"/>
    </location>
</feature>
<feature type="transmembrane region" description="Helical" evidence="1">
    <location>
        <begin position="206"/>
        <end position="225"/>
    </location>
</feature>
<evidence type="ECO:0008006" key="4">
    <source>
        <dbReference type="Google" id="ProtNLM"/>
    </source>
</evidence>
<feature type="transmembrane region" description="Helical" evidence="1">
    <location>
        <begin position="95"/>
        <end position="117"/>
    </location>
</feature>
<sequence>MNIINKAFLKLALLPSPVYDRMGVDKSALTAILNIKLTMDDRRVSGLQQAQRKKSDKDVSSATIITMVVSAVLGLLYLMAFYIGNNIVTGLTFYFFMFFFMLSATLISDFTSVLIDVRDTFIILPKPVNDRTVLLARLLHIFIHICKLVLPMALPGVIYMGVKYGIASAVWMIPMILLLTLLAIFFINAVYLIILRITTPQKFQNVISYFQIVFAIVIYASYQILPRMMETKGILEFDLTAYGWSAALPMYWMAVGWQSLTSLTFTAESVIFLFASIVVPLLCVWVVVKFLAPSFNNKLALINSSADGPAAPVTLKKHKRSGIAEKLGTILTKGNGETAGFLFAWRMSGRSRDFKLKVYPSIGYMLVLVVAMFLRSKNFSLATLADNGKEFKIFMIVGIYLMSLLLVTAISQMVYSEKYKAAWIFQVVPLEYPGEVILGAVKAIVLKFYVPIIVLIAIPGLMIGGWPALPNLLLGLFNQLLIAALLVYINFRNLPFSRKQNANLNGGSFIRNMGVMLISVFIAMLHYAAYDILVVVCIAAVLSMIATWLITGSIRKTSWAKIKAEQDA</sequence>
<dbReference type="Proteomes" id="UP001165367">
    <property type="component" value="Unassembled WGS sequence"/>
</dbReference>
<feature type="transmembrane region" description="Helical" evidence="1">
    <location>
        <begin position="509"/>
        <end position="526"/>
    </location>
</feature>
<keyword evidence="1" id="KW-0812">Transmembrane</keyword>
<keyword evidence="3" id="KW-1185">Reference proteome</keyword>
<reference evidence="2" key="1">
    <citation type="submission" date="2022-01" db="EMBL/GenBank/DDBJ databases">
        <authorList>
            <person name="Jo J.-H."/>
            <person name="Im W.-T."/>
        </authorList>
    </citation>
    <scope>NUCLEOTIDE SEQUENCE</scope>
    <source>
        <strain evidence="2">NA20</strain>
    </source>
</reference>
<organism evidence="2 3">
    <name type="scientific">Terrimonas ginsenosidimutans</name>
    <dbReference type="NCBI Taxonomy" id="2908004"/>
    <lineage>
        <taxon>Bacteria</taxon>
        <taxon>Pseudomonadati</taxon>
        <taxon>Bacteroidota</taxon>
        <taxon>Chitinophagia</taxon>
        <taxon>Chitinophagales</taxon>
        <taxon>Chitinophagaceae</taxon>
        <taxon>Terrimonas</taxon>
    </lineage>
</organism>
<evidence type="ECO:0000313" key="2">
    <source>
        <dbReference type="EMBL" id="MCG2616440.1"/>
    </source>
</evidence>
<feature type="transmembrane region" description="Helical" evidence="1">
    <location>
        <begin position="270"/>
        <end position="292"/>
    </location>
</feature>
<feature type="transmembrane region" description="Helical" evidence="1">
    <location>
        <begin position="62"/>
        <end position="83"/>
    </location>
</feature>